<evidence type="ECO:0000256" key="2">
    <source>
        <dbReference type="ARBA" id="ARBA00008774"/>
    </source>
</evidence>
<dbReference type="PANTHER" id="PTHR46261:SF1">
    <property type="entry name" value="HIGH MOBILITY GROUP B PROTEIN 1"/>
    <property type="match status" value="1"/>
</dbReference>
<comment type="similarity">
    <text evidence="2">Belongs to the HMGB family.</text>
</comment>
<feature type="region of interest" description="Disordered" evidence="6">
    <location>
        <begin position="1"/>
        <end position="43"/>
    </location>
</feature>
<dbReference type="PANTHER" id="PTHR46261">
    <property type="entry name" value="HIGH MOBILITY GROUP B PROTEIN 4-RELATED"/>
    <property type="match status" value="1"/>
</dbReference>
<dbReference type="InterPro" id="IPR009071">
    <property type="entry name" value="HMG_box_dom"/>
</dbReference>
<dbReference type="Pfam" id="PF00505">
    <property type="entry name" value="HMG_box"/>
    <property type="match status" value="1"/>
</dbReference>
<dbReference type="PROSITE" id="PS50118">
    <property type="entry name" value="HMG_BOX_2"/>
    <property type="match status" value="1"/>
</dbReference>
<evidence type="ECO:0000256" key="5">
    <source>
        <dbReference type="PROSITE-ProRule" id="PRU00267"/>
    </source>
</evidence>
<dbReference type="GO" id="GO:0030527">
    <property type="term" value="F:structural constituent of chromatin"/>
    <property type="evidence" value="ECO:0007669"/>
    <property type="project" value="UniProtKB-ARBA"/>
</dbReference>
<dbReference type="AlphaFoldDB" id="A0A2R6R8E7"/>
<dbReference type="SUPFAM" id="SSF47095">
    <property type="entry name" value="HMG-box"/>
    <property type="match status" value="1"/>
</dbReference>
<dbReference type="GO" id="GO:0006325">
    <property type="term" value="P:chromatin organization"/>
    <property type="evidence" value="ECO:0007669"/>
    <property type="project" value="UniProtKB-ARBA"/>
</dbReference>
<feature type="compositionally biased region" description="Basic and acidic residues" evidence="6">
    <location>
        <begin position="201"/>
        <end position="210"/>
    </location>
</feature>
<dbReference type="STRING" id="1590841.A0A2R6R8E7"/>
<dbReference type="GO" id="GO:0003677">
    <property type="term" value="F:DNA binding"/>
    <property type="evidence" value="ECO:0007669"/>
    <property type="project" value="UniProtKB-UniRule"/>
</dbReference>
<evidence type="ECO:0000313" key="9">
    <source>
        <dbReference type="Proteomes" id="UP000241394"/>
    </source>
</evidence>
<comment type="subcellular location">
    <subcellularLocation>
        <location evidence="1">Nucleus</location>
    </subcellularLocation>
</comment>
<feature type="compositionally biased region" description="Basic residues" evidence="6">
    <location>
        <begin position="171"/>
        <end position="183"/>
    </location>
</feature>
<keyword evidence="3 5" id="KW-0238">DNA-binding</keyword>
<dbReference type="PRINTS" id="PR00886">
    <property type="entry name" value="HIGHMOBLTY12"/>
</dbReference>
<name>A0A2R6R8E7_ACTCC</name>
<feature type="compositionally biased region" description="Polar residues" evidence="6">
    <location>
        <begin position="213"/>
        <end position="224"/>
    </location>
</feature>
<reference evidence="8 9" key="1">
    <citation type="submission" date="2017-07" db="EMBL/GenBank/DDBJ databases">
        <title>An improved, manually edited Actinidia chinensis var. chinensis (kiwifruit) genome highlights the challenges associated with draft genomes and gene prediction in plants.</title>
        <authorList>
            <person name="Pilkington S."/>
            <person name="Crowhurst R."/>
            <person name="Hilario E."/>
            <person name="Nardozza S."/>
            <person name="Fraser L."/>
            <person name="Peng Y."/>
            <person name="Gunaseelan K."/>
            <person name="Simpson R."/>
            <person name="Tahir J."/>
            <person name="Deroles S."/>
            <person name="Templeton K."/>
            <person name="Luo Z."/>
            <person name="Davy M."/>
            <person name="Cheng C."/>
            <person name="Mcneilage M."/>
            <person name="Scaglione D."/>
            <person name="Liu Y."/>
            <person name="Zhang Q."/>
            <person name="Datson P."/>
            <person name="De Silva N."/>
            <person name="Gardiner S."/>
            <person name="Bassett H."/>
            <person name="Chagne D."/>
            <person name="Mccallum J."/>
            <person name="Dzierzon H."/>
            <person name="Deng C."/>
            <person name="Wang Y.-Y."/>
            <person name="Barron N."/>
            <person name="Manako K."/>
            <person name="Bowen J."/>
            <person name="Foster T."/>
            <person name="Erridge Z."/>
            <person name="Tiffin H."/>
            <person name="Waite C."/>
            <person name="Davies K."/>
            <person name="Grierson E."/>
            <person name="Laing W."/>
            <person name="Kirk R."/>
            <person name="Chen X."/>
            <person name="Wood M."/>
            <person name="Montefiori M."/>
            <person name="Brummell D."/>
            <person name="Schwinn K."/>
            <person name="Catanach A."/>
            <person name="Fullerton C."/>
            <person name="Li D."/>
            <person name="Meiyalaghan S."/>
            <person name="Nieuwenhuizen N."/>
            <person name="Read N."/>
            <person name="Prakash R."/>
            <person name="Hunter D."/>
            <person name="Zhang H."/>
            <person name="Mckenzie M."/>
            <person name="Knabel M."/>
            <person name="Harris A."/>
            <person name="Allan A."/>
            <person name="Chen A."/>
            <person name="Janssen B."/>
            <person name="Plunkett B."/>
            <person name="Dwamena C."/>
            <person name="Voogd C."/>
            <person name="Leif D."/>
            <person name="Lafferty D."/>
            <person name="Souleyre E."/>
            <person name="Varkonyi-Gasic E."/>
            <person name="Gambi F."/>
            <person name="Hanley J."/>
            <person name="Yao J.-L."/>
            <person name="Cheung J."/>
            <person name="David K."/>
            <person name="Warren B."/>
            <person name="Marsh K."/>
            <person name="Snowden K."/>
            <person name="Lin-Wang K."/>
            <person name="Brian L."/>
            <person name="Martinez-Sanchez M."/>
            <person name="Wang M."/>
            <person name="Ileperuma N."/>
            <person name="Macnee N."/>
            <person name="Campin R."/>
            <person name="Mcatee P."/>
            <person name="Drummond R."/>
            <person name="Espley R."/>
            <person name="Ireland H."/>
            <person name="Wu R."/>
            <person name="Atkinson R."/>
            <person name="Karunairetnam S."/>
            <person name="Bulley S."/>
            <person name="Chunkath S."/>
            <person name="Hanley Z."/>
            <person name="Storey R."/>
            <person name="Thrimawithana A."/>
            <person name="Thomson S."/>
            <person name="David C."/>
            <person name="Testolin R."/>
        </authorList>
    </citation>
    <scope>NUCLEOTIDE SEQUENCE [LARGE SCALE GENOMIC DNA]</scope>
    <source>
        <strain evidence="9">cv. Red5</strain>
        <tissue evidence="8">Young leaf</tissue>
    </source>
</reference>
<evidence type="ECO:0000259" key="7">
    <source>
        <dbReference type="PROSITE" id="PS50118"/>
    </source>
</evidence>
<dbReference type="EMBL" id="NKQK01000008">
    <property type="protein sequence ID" value="PSS23818.1"/>
    <property type="molecule type" value="Genomic_DNA"/>
</dbReference>
<feature type="DNA-binding region" description="HMG box" evidence="5">
    <location>
        <begin position="41"/>
        <end position="110"/>
    </location>
</feature>
<dbReference type="InterPro" id="IPR031061">
    <property type="entry name" value="HMGB_plant"/>
</dbReference>
<keyword evidence="9" id="KW-1185">Reference proteome</keyword>
<feature type="region of interest" description="Disordered" evidence="6">
    <location>
        <begin position="274"/>
        <end position="295"/>
    </location>
</feature>
<feature type="compositionally biased region" description="Basic residues" evidence="6">
    <location>
        <begin position="15"/>
        <end position="33"/>
    </location>
</feature>
<evidence type="ECO:0000313" key="8">
    <source>
        <dbReference type="EMBL" id="PSS23818.1"/>
    </source>
</evidence>
<evidence type="ECO:0000256" key="3">
    <source>
        <dbReference type="ARBA" id="ARBA00023125"/>
    </source>
</evidence>
<sequence length="483" mass="53655">MKAANGGKAVDNRNARKRKAYKNGKGQAKKGKLSKKDPDKPRQPLGAFFLFIDEFRKTFKKKNPNVKAVSAIGKAGGEKWTSMSEAEKAPYEAKAAKMKSEYEKLMNSYKKKLESVIDDGDEESARIISEVNDEDDEESGEKPTSAGPPTEEILESHSGTPSGTSQPASSKRYKMASRKRYKRAASGLCPEPDNSTSSASSKEDSQEVPRAEASTSPSVNQNKSRAPEEWSPIHLDPSDSDTALFKIPAPKPLRSMPMIDLDSFFESLPKKTTPLVSETSGTASKTQATPSFEETETAKSSLKTVISLSFTDILHPGRLPSLTKALDTLVRAQAFGKTHQPALQLFHRDLPTLAQSYESFFREKSDVDRKFDRSSVLQAELGEVYEAYQKLKAKAEENDARQRGIEEQIALLQAQLVLVKERSVEIYVEKAELFRSSLPLHEEREVLDSALPALGAKRNQLMMKIEATLKIWSDFKIRFEGLL</sequence>
<evidence type="ECO:0000256" key="6">
    <source>
        <dbReference type="SAM" id="MobiDB-lite"/>
    </source>
</evidence>
<dbReference type="Gene3D" id="1.10.30.10">
    <property type="entry name" value="High mobility group box domain"/>
    <property type="match status" value="1"/>
</dbReference>
<organism evidence="8 9">
    <name type="scientific">Actinidia chinensis var. chinensis</name>
    <name type="common">Chinese soft-hair kiwi</name>
    <dbReference type="NCBI Taxonomy" id="1590841"/>
    <lineage>
        <taxon>Eukaryota</taxon>
        <taxon>Viridiplantae</taxon>
        <taxon>Streptophyta</taxon>
        <taxon>Embryophyta</taxon>
        <taxon>Tracheophyta</taxon>
        <taxon>Spermatophyta</taxon>
        <taxon>Magnoliopsida</taxon>
        <taxon>eudicotyledons</taxon>
        <taxon>Gunneridae</taxon>
        <taxon>Pentapetalae</taxon>
        <taxon>asterids</taxon>
        <taxon>Ericales</taxon>
        <taxon>Actinidiaceae</taxon>
        <taxon>Actinidia</taxon>
    </lineage>
</organism>
<gene>
    <name evidence="8" type="ORF">CEY00_Acc08643</name>
</gene>
<dbReference type="Gramene" id="PSS23818">
    <property type="protein sequence ID" value="PSS23818"/>
    <property type="gene ID" value="CEY00_Acc08643"/>
</dbReference>
<dbReference type="SMART" id="SM00398">
    <property type="entry name" value="HMG"/>
    <property type="match status" value="1"/>
</dbReference>
<dbReference type="GO" id="GO:0000785">
    <property type="term" value="C:chromatin"/>
    <property type="evidence" value="ECO:0007669"/>
    <property type="project" value="UniProtKB-ARBA"/>
</dbReference>
<dbReference type="GO" id="GO:0003682">
    <property type="term" value="F:chromatin binding"/>
    <property type="evidence" value="ECO:0007669"/>
    <property type="project" value="UniProtKB-ARBA"/>
</dbReference>
<evidence type="ECO:0000256" key="4">
    <source>
        <dbReference type="ARBA" id="ARBA00023242"/>
    </source>
</evidence>
<dbReference type="OrthoDB" id="10310436at2759"/>
<dbReference type="CDD" id="cd22005">
    <property type="entry name" value="HMG-box_AtHMGB1-like"/>
    <property type="match status" value="1"/>
</dbReference>
<proteinExistence type="inferred from homology"/>
<comment type="caution">
    <text evidence="8">The sequence shown here is derived from an EMBL/GenBank/DDBJ whole genome shotgun (WGS) entry which is preliminary data.</text>
</comment>
<keyword evidence="4 5" id="KW-0539">Nucleus</keyword>
<feature type="region of interest" description="Disordered" evidence="6">
    <location>
        <begin position="114"/>
        <end position="246"/>
    </location>
</feature>
<feature type="domain" description="HMG box" evidence="7">
    <location>
        <begin position="41"/>
        <end position="110"/>
    </location>
</feature>
<feature type="compositionally biased region" description="Polar residues" evidence="6">
    <location>
        <begin position="157"/>
        <end position="169"/>
    </location>
</feature>
<reference evidence="9" key="2">
    <citation type="journal article" date="2018" name="BMC Genomics">
        <title>A manually annotated Actinidia chinensis var. chinensis (kiwifruit) genome highlights the challenges associated with draft genomes and gene prediction in plants.</title>
        <authorList>
            <person name="Pilkington S.M."/>
            <person name="Crowhurst R."/>
            <person name="Hilario E."/>
            <person name="Nardozza S."/>
            <person name="Fraser L."/>
            <person name="Peng Y."/>
            <person name="Gunaseelan K."/>
            <person name="Simpson R."/>
            <person name="Tahir J."/>
            <person name="Deroles S.C."/>
            <person name="Templeton K."/>
            <person name="Luo Z."/>
            <person name="Davy M."/>
            <person name="Cheng C."/>
            <person name="McNeilage M."/>
            <person name="Scaglione D."/>
            <person name="Liu Y."/>
            <person name="Zhang Q."/>
            <person name="Datson P."/>
            <person name="De Silva N."/>
            <person name="Gardiner S.E."/>
            <person name="Bassett H."/>
            <person name="Chagne D."/>
            <person name="McCallum J."/>
            <person name="Dzierzon H."/>
            <person name="Deng C."/>
            <person name="Wang Y.Y."/>
            <person name="Barron L."/>
            <person name="Manako K."/>
            <person name="Bowen J."/>
            <person name="Foster T.M."/>
            <person name="Erridge Z.A."/>
            <person name="Tiffin H."/>
            <person name="Waite C.N."/>
            <person name="Davies K.M."/>
            <person name="Grierson E.P."/>
            <person name="Laing W.A."/>
            <person name="Kirk R."/>
            <person name="Chen X."/>
            <person name="Wood M."/>
            <person name="Montefiori M."/>
            <person name="Brummell D.A."/>
            <person name="Schwinn K.E."/>
            <person name="Catanach A."/>
            <person name="Fullerton C."/>
            <person name="Li D."/>
            <person name="Meiyalaghan S."/>
            <person name="Nieuwenhuizen N."/>
            <person name="Read N."/>
            <person name="Prakash R."/>
            <person name="Hunter D."/>
            <person name="Zhang H."/>
            <person name="McKenzie M."/>
            <person name="Knabel M."/>
            <person name="Harris A."/>
            <person name="Allan A.C."/>
            <person name="Gleave A."/>
            <person name="Chen A."/>
            <person name="Janssen B.J."/>
            <person name="Plunkett B."/>
            <person name="Ampomah-Dwamena C."/>
            <person name="Voogd C."/>
            <person name="Leif D."/>
            <person name="Lafferty D."/>
            <person name="Souleyre E.J.F."/>
            <person name="Varkonyi-Gasic E."/>
            <person name="Gambi F."/>
            <person name="Hanley J."/>
            <person name="Yao J.L."/>
            <person name="Cheung J."/>
            <person name="David K.M."/>
            <person name="Warren B."/>
            <person name="Marsh K."/>
            <person name="Snowden K.C."/>
            <person name="Lin-Wang K."/>
            <person name="Brian L."/>
            <person name="Martinez-Sanchez M."/>
            <person name="Wang M."/>
            <person name="Ileperuma N."/>
            <person name="Macnee N."/>
            <person name="Campin R."/>
            <person name="McAtee P."/>
            <person name="Drummond R.S.M."/>
            <person name="Espley R.V."/>
            <person name="Ireland H.S."/>
            <person name="Wu R."/>
            <person name="Atkinson R.G."/>
            <person name="Karunairetnam S."/>
            <person name="Bulley S."/>
            <person name="Chunkath S."/>
            <person name="Hanley Z."/>
            <person name="Storey R."/>
            <person name="Thrimawithana A.H."/>
            <person name="Thomson S."/>
            <person name="David C."/>
            <person name="Testolin R."/>
            <person name="Huang H."/>
            <person name="Hellens R.P."/>
            <person name="Schaffer R.J."/>
        </authorList>
    </citation>
    <scope>NUCLEOTIDE SEQUENCE [LARGE SCALE GENOMIC DNA]</scope>
    <source>
        <strain evidence="9">cv. Red5</strain>
    </source>
</reference>
<dbReference type="GO" id="GO:0005634">
    <property type="term" value="C:nucleus"/>
    <property type="evidence" value="ECO:0007669"/>
    <property type="project" value="UniProtKB-SubCell"/>
</dbReference>
<dbReference type="Proteomes" id="UP000241394">
    <property type="component" value="Chromosome LG8"/>
</dbReference>
<accession>A0A2R6R8E7</accession>
<dbReference type="InterPro" id="IPR036910">
    <property type="entry name" value="HMG_box_dom_sf"/>
</dbReference>
<dbReference type="InParanoid" id="A0A2R6R8E7"/>
<evidence type="ECO:0000256" key="1">
    <source>
        <dbReference type="ARBA" id="ARBA00004123"/>
    </source>
</evidence>
<protein>
    <submittedName>
        <fullName evidence="8">High mobility group B protein</fullName>
    </submittedName>
</protein>